<sequence length="84" mass="9495">MLQCPDLLYLRSLGYCRTFTVVVEQIQQLAKQLARCGIGSHGDMQPLQTGQRRLLLQCTNQLALSVAAHAIKCQRRFFLQFAGE</sequence>
<proteinExistence type="predicted"/>
<evidence type="ECO:0000313" key="2">
    <source>
        <dbReference type="Proteomes" id="UP000068603"/>
    </source>
</evidence>
<dbReference type="Proteomes" id="UP000068603">
    <property type="component" value="Unassembled WGS sequence"/>
</dbReference>
<dbReference type="EMBL" id="LPHB01000086">
    <property type="protein sequence ID" value="KWA53104.1"/>
    <property type="molecule type" value="Genomic_DNA"/>
</dbReference>
<gene>
    <name evidence="1" type="ORF">WT44_30090</name>
</gene>
<dbReference type="AlphaFoldDB" id="A0A119KU56"/>
<protein>
    <submittedName>
        <fullName evidence="1">Uncharacterized protein</fullName>
    </submittedName>
</protein>
<dbReference type="KEGG" id="bstg:WT74_20180"/>
<reference evidence="1 2" key="1">
    <citation type="submission" date="2015-11" db="EMBL/GenBank/DDBJ databases">
        <title>Expanding the genomic diversity of Burkholderia species for the development of highly accurate diagnostics.</title>
        <authorList>
            <person name="Sahl J."/>
            <person name="Keim P."/>
            <person name="Wagner D."/>
        </authorList>
    </citation>
    <scope>NUCLEOTIDE SEQUENCE [LARGE SCALE GENOMIC DNA]</scope>
    <source>
        <strain evidence="1 2">MSMB1960WGS</strain>
    </source>
</reference>
<evidence type="ECO:0000313" key="1">
    <source>
        <dbReference type="EMBL" id="KWA53104.1"/>
    </source>
</evidence>
<comment type="caution">
    <text evidence="1">The sequence shown here is derived from an EMBL/GenBank/DDBJ whole genome shotgun (WGS) entry which is preliminary data.</text>
</comment>
<name>A0A119KU56_9BURK</name>
<accession>A0A119KU56</accession>
<organism evidence="1">
    <name type="scientific">Burkholderia stagnalis</name>
    <dbReference type="NCBI Taxonomy" id="1503054"/>
    <lineage>
        <taxon>Bacteria</taxon>
        <taxon>Pseudomonadati</taxon>
        <taxon>Pseudomonadota</taxon>
        <taxon>Betaproteobacteria</taxon>
        <taxon>Burkholderiales</taxon>
        <taxon>Burkholderiaceae</taxon>
        <taxon>Burkholderia</taxon>
        <taxon>Burkholderia cepacia complex</taxon>
    </lineage>
</organism>